<accession>A0A4Y2W6E8</accession>
<keyword evidence="2" id="KW-1185">Reference proteome</keyword>
<proteinExistence type="predicted"/>
<gene>
    <name evidence="1" type="ORF">AVEN_186559_1</name>
</gene>
<dbReference type="EMBL" id="BGPR01055490">
    <property type="protein sequence ID" value="GBO32046.1"/>
    <property type="molecule type" value="Genomic_DNA"/>
</dbReference>
<dbReference type="Proteomes" id="UP000499080">
    <property type="component" value="Unassembled WGS sequence"/>
</dbReference>
<sequence length="169" mass="20080">MQKYFMTVVNRLRSYLRVEMYVELLKRIFEKDIGGFKDHDYKELFMEFWLHMPANCKAYVNTGTSVGFKIFMTFAKKHFGFAFDEKSFALKAKFRAIVFQGEISENVIEKENVEFFIFLVRERVTTKTFISRFLYHRFMNLPLREFGISFSIMQPGELLNLIDGILGIV</sequence>
<name>A0A4Y2W6E8_ARAVE</name>
<protein>
    <submittedName>
        <fullName evidence="1">Uncharacterized protein</fullName>
    </submittedName>
</protein>
<reference evidence="1 2" key="1">
    <citation type="journal article" date="2019" name="Sci. Rep.">
        <title>Orb-weaving spider Araneus ventricosus genome elucidates the spidroin gene catalogue.</title>
        <authorList>
            <person name="Kono N."/>
            <person name="Nakamura H."/>
            <person name="Ohtoshi R."/>
            <person name="Moran D.A.P."/>
            <person name="Shinohara A."/>
            <person name="Yoshida Y."/>
            <person name="Fujiwara M."/>
            <person name="Mori M."/>
            <person name="Tomita M."/>
            <person name="Arakawa K."/>
        </authorList>
    </citation>
    <scope>NUCLEOTIDE SEQUENCE [LARGE SCALE GENOMIC DNA]</scope>
</reference>
<dbReference type="AlphaFoldDB" id="A0A4Y2W6E8"/>
<evidence type="ECO:0000313" key="2">
    <source>
        <dbReference type="Proteomes" id="UP000499080"/>
    </source>
</evidence>
<evidence type="ECO:0000313" key="1">
    <source>
        <dbReference type="EMBL" id="GBO32046.1"/>
    </source>
</evidence>
<comment type="caution">
    <text evidence="1">The sequence shown here is derived from an EMBL/GenBank/DDBJ whole genome shotgun (WGS) entry which is preliminary data.</text>
</comment>
<organism evidence="1 2">
    <name type="scientific">Araneus ventricosus</name>
    <name type="common">Orbweaver spider</name>
    <name type="synonym">Epeira ventricosa</name>
    <dbReference type="NCBI Taxonomy" id="182803"/>
    <lineage>
        <taxon>Eukaryota</taxon>
        <taxon>Metazoa</taxon>
        <taxon>Ecdysozoa</taxon>
        <taxon>Arthropoda</taxon>
        <taxon>Chelicerata</taxon>
        <taxon>Arachnida</taxon>
        <taxon>Araneae</taxon>
        <taxon>Araneomorphae</taxon>
        <taxon>Entelegynae</taxon>
        <taxon>Araneoidea</taxon>
        <taxon>Araneidae</taxon>
        <taxon>Araneus</taxon>
    </lineage>
</organism>